<proteinExistence type="predicted"/>
<keyword evidence="1" id="KW-0812">Transmembrane</keyword>
<dbReference type="EMBL" id="KB740577">
    <property type="protein sequence ID" value="ENN80189.1"/>
    <property type="molecule type" value="Genomic_DNA"/>
</dbReference>
<dbReference type="Proteomes" id="UP000030742">
    <property type="component" value="Unassembled WGS sequence"/>
</dbReference>
<dbReference type="EMBL" id="KB631756">
    <property type="protein sequence ID" value="ERL85824.1"/>
    <property type="molecule type" value="Genomic_DNA"/>
</dbReference>
<evidence type="ECO:0000256" key="1">
    <source>
        <dbReference type="SAM" id="Phobius"/>
    </source>
</evidence>
<name>N6TID9_DENPD</name>
<accession>N6TID9</accession>
<reference evidence="2 4" key="1">
    <citation type="journal article" date="2013" name="Genome Biol.">
        <title>Draft genome of the mountain pine beetle, Dendroctonus ponderosae Hopkins, a major forest pest.</title>
        <authorList>
            <person name="Keeling C.I."/>
            <person name="Yuen M.M."/>
            <person name="Liao N.Y."/>
            <person name="Docking T.R."/>
            <person name="Chan S.K."/>
            <person name="Taylor G.A."/>
            <person name="Palmquist D.L."/>
            <person name="Jackman S.D."/>
            <person name="Nguyen A."/>
            <person name="Li M."/>
            <person name="Henderson H."/>
            <person name="Janes J.K."/>
            <person name="Zhao Y."/>
            <person name="Pandoh P."/>
            <person name="Moore R."/>
            <person name="Sperling F.A."/>
            <person name="Huber D.P."/>
            <person name="Birol I."/>
            <person name="Jones S.J."/>
            <person name="Bohlmann J."/>
        </authorList>
    </citation>
    <scope>NUCLEOTIDE SEQUENCE</scope>
</reference>
<feature type="non-terminal residue" evidence="2">
    <location>
        <position position="1"/>
    </location>
</feature>
<organism evidence="2">
    <name type="scientific">Dendroctonus ponderosae</name>
    <name type="common">Mountain pine beetle</name>
    <dbReference type="NCBI Taxonomy" id="77166"/>
    <lineage>
        <taxon>Eukaryota</taxon>
        <taxon>Metazoa</taxon>
        <taxon>Ecdysozoa</taxon>
        <taxon>Arthropoda</taxon>
        <taxon>Hexapoda</taxon>
        <taxon>Insecta</taxon>
        <taxon>Pterygota</taxon>
        <taxon>Neoptera</taxon>
        <taxon>Endopterygota</taxon>
        <taxon>Coleoptera</taxon>
        <taxon>Polyphaga</taxon>
        <taxon>Cucujiformia</taxon>
        <taxon>Curculionidae</taxon>
        <taxon>Scolytinae</taxon>
        <taxon>Dendroctonus</taxon>
    </lineage>
</organism>
<protein>
    <recommendedName>
        <fullName evidence="5">Transmembrane protein</fullName>
    </recommendedName>
</protein>
<evidence type="ECO:0000313" key="3">
    <source>
        <dbReference type="EMBL" id="ERL85824.1"/>
    </source>
</evidence>
<dbReference type="HOGENOM" id="CLU_2006206_0_0_1"/>
<keyword evidence="1" id="KW-0472">Membrane</keyword>
<evidence type="ECO:0000313" key="2">
    <source>
        <dbReference type="EMBL" id="ENN80189.1"/>
    </source>
</evidence>
<keyword evidence="1" id="KW-1133">Transmembrane helix</keyword>
<gene>
    <name evidence="3" type="ORF">D910_03239</name>
    <name evidence="2" type="ORF">YQE_03384</name>
</gene>
<evidence type="ECO:0008006" key="5">
    <source>
        <dbReference type="Google" id="ProtNLM"/>
    </source>
</evidence>
<sequence length="124" mass="14516">MDRRIDPRLKKPRSSKGTPFFVQRNYWAAGTLGVCGFLWFVWELSLKTTKSKEILSNYLEDSEELKARAAYNRAAWTNPTLYTLADKIRQRKAYENEPPPESRFFKFLELLREQPSGVHSANDE</sequence>
<evidence type="ECO:0000313" key="4">
    <source>
        <dbReference type="Proteomes" id="UP000030742"/>
    </source>
</evidence>
<dbReference type="AlphaFoldDB" id="N6TID9"/>
<feature type="transmembrane region" description="Helical" evidence="1">
    <location>
        <begin position="21"/>
        <end position="42"/>
    </location>
</feature>